<evidence type="ECO:0000259" key="1">
    <source>
        <dbReference type="Pfam" id="PF01935"/>
    </source>
</evidence>
<organism evidence="3 4">
    <name type="scientific">Stutzerimonas stutzeri</name>
    <name type="common">Pseudomonas stutzeri</name>
    <dbReference type="NCBI Taxonomy" id="316"/>
    <lineage>
        <taxon>Bacteria</taxon>
        <taxon>Pseudomonadati</taxon>
        <taxon>Pseudomonadota</taxon>
        <taxon>Gammaproteobacteria</taxon>
        <taxon>Pseudomonadales</taxon>
        <taxon>Pseudomonadaceae</taxon>
        <taxon>Stutzerimonas</taxon>
    </lineage>
</organism>
<dbReference type="SUPFAM" id="SSF52540">
    <property type="entry name" value="P-loop containing nucleoside triphosphate hydrolases"/>
    <property type="match status" value="1"/>
</dbReference>
<dbReference type="Gene3D" id="3.40.50.300">
    <property type="entry name" value="P-loop containing nucleotide triphosphate hydrolases"/>
    <property type="match status" value="2"/>
</dbReference>
<reference evidence="3" key="1">
    <citation type="submission" date="2022-09" db="EMBL/GenBank/DDBJ databases">
        <title>Intensive care unit water sources are persistently colonized with multi-drug resistant bacteria and are the site of extensive horizontal gene transfer of antibiotic resistance genes.</title>
        <authorList>
            <person name="Diorio-Toth L."/>
        </authorList>
    </citation>
    <scope>NUCLEOTIDE SEQUENCE</scope>
    <source>
        <strain evidence="3">GD03864</strain>
    </source>
</reference>
<protein>
    <submittedName>
        <fullName evidence="3">DUF5710 domain-containing protein</fullName>
    </submittedName>
</protein>
<feature type="domain" description="DUF5710" evidence="2">
    <location>
        <begin position="174"/>
        <end position="217"/>
    </location>
</feature>
<evidence type="ECO:0000313" key="4">
    <source>
        <dbReference type="Proteomes" id="UP001161139"/>
    </source>
</evidence>
<comment type="caution">
    <text evidence="3">The sequence shown here is derived from an EMBL/GenBank/DDBJ whole genome shotgun (WGS) entry which is preliminary data.</text>
</comment>
<dbReference type="Pfam" id="PF18974">
    <property type="entry name" value="DUF5710"/>
    <property type="match status" value="1"/>
</dbReference>
<evidence type="ECO:0000313" key="3">
    <source>
        <dbReference type="EMBL" id="MDH0686916.1"/>
    </source>
</evidence>
<dbReference type="InterPro" id="IPR043764">
    <property type="entry name" value="DUF5710"/>
</dbReference>
<dbReference type="EMBL" id="JAOCDG010000003">
    <property type="protein sequence ID" value="MDH0686916.1"/>
    <property type="molecule type" value="Genomic_DNA"/>
</dbReference>
<feature type="domain" description="Helicase HerA central" evidence="1">
    <location>
        <begin position="17"/>
        <end position="102"/>
    </location>
</feature>
<dbReference type="PANTHER" id="PTHR30121:SF6">
    <property type="entry name" value="SLR6007 PROTEIN"/>
    <property type="match status" value="1"/>
</dbReference>
<evidence type="ECO:0000259" key="2">
    <source>
        <dbReference type="Pfam" id="PF18974"/>
    </source>
</evidence>
<dbReference type="RefSeq" id="WP_279648930.1">
    <property type="nucleotide sequence ID" value="NZ_JAOCDG010000003.1"/>
</dbReference>
<sequence>MKVNWGLDAGALSRKPSQQVEVTLDTLLAVNGHTLLVGMSGAGKTFQLKKMVRQMSRSAEQAGEPIPKFYVFDVHGDIDIADASTVLFSEQTKWGLNPLRVNPDPHFGGIRKRVQGFVSTVNRVMRTLGPKQEAALRNILHDVYAKHGFNQDDPTTWTIKDDAKQLVSEGGDNRFYIDVPIDEKDEAKALGARWDGTAKSWFIPSGEYTGAITRWPPKMTDRVHPSITDVLRMARNVLQQLFLGTGMKAITNLEVANRAAAAYQRKLLEALRRGEKAFEDEKLKADLEKAKAKAIETFSEYAESIVTGRELDCVMKYDSTDVLKSVVDRLENLDSIGIFKAEPPPFDPNANVWRYNIKPLSMEERKLFVLFRLEELFLQAVQRGETKYIHDVLIIDEAHIYADDDPDNIINTIAKEARKFGVAMVCASQSPTHFPDDFIASVATKVILGIDEMYWRSSATKMRVSEDALKWVRPKRSMLVQMKTSGETKNDWRWVVIPPEAAAA</sequence>
<dbReference type="InterPro" id="IPR002789">
    <property type="entry name" value="HerA_central"/>
</dbReference>
<dbReference type="Pfam" id="PF01935">
    <property type="entry name" value="DUF87"/>
    <property type="match status" value="1"/>
</dbReference>
<proteinExistence type="predicted"/>
<dbReference type="InterPro" id="IPR051162">
    <property type="entry name" value="T4SS_component"/>
</dbReference>
<dbReference type="Proteomes" id="UP001161139">
    <property type="component" value="Unassembled WGS sequence"/>
</dbReference>
<dbReference type="PANTHER" id="PTHR30121">
    <property type="entry name" value="UNCHARACTERIZED PROTEIN YJGR-RELATED"/>
    <property type="match status" value="1"/>
</dbReference>
<dbReference type="InterPro" id="IPR027417">
    <property type="entry name" value="P-loop_NTPase"/>
</dbReference>
<name>A0ABD4XW20_STUST</name>
<dbReference type="AlphaFoldDB" id="A0ABD4XW20"/>
<gene>
    <name evidence="3" type="ORF">N5D09_02305</name>
</gene>
<accession>A0ABD4XW20</accession>